<proteinExistence type="predicted"/>
<keyword evidence="1" id="KW-0496">Mitochondrion</keyword>
<accession>A0A101LUE7</accession>
<dbReference type="EMBL" id="LKAM01000017">
    <property type="protein sequence ID" value="KUM45550.1"/>
    <property type="molecule type" value="Genomic_DNA"/>
</dbReference>
<name>A0A101LUE7_PICGL</name>
<geneLocation type="mitochondrion" evidence="1"/>
<evidence type="ECO:0000313" key="1">
    <source>
        <dbReference type="EMBL" id="KUM45550.1"/>
    </source>
</evidence>
<comment type="caution">
    <text evidence="1">The sequence shown here is derived from an EMBL/GenBank/DDBJ whole genome shotgun (WGS) entry which is preliminary data.</text>
</comment>
<organism evidence="1">
    <name type="scientific">Picea glauca</name>
    <name type="common">White spruce</name>
    <name type="synonym">Pinus glauca</name>
    <dbReference type="NCBI Taxonomy" id="3330"/>
    <lineage>
        <taxon>Eukaryota</taxon>
        <taxon>Viridiplantae</taxon>
        <taxon>Streptophyta</taxon>
        <taxon>Embryophyta</taxon>
        <taxon>Tracheophyta</taxon>
        <taxon>Spermatophyta</taxon>
        <taxon>Pinopsida</taxon>
        <taxon>Pinidae</taxon>
        <taxon>Conifers I</taxon>
        <taxon>Pinales</taxon>
        <taxon>Pinaceae</taxon>
        <taxon>Picea</taxon>
    </lineage>
</organism>
<reference evidence="1" key="1">
    <citation type="journal article" date="2015" name="Genome Biol. Evol.">
        <title>Organellar Genomes of White Spruce (Picea glauca): Assembly and Annotation.</title>
        <authorList>
            <person name="Jackman S.D."/>
            <person name="Warren R.L."/>
            <person name="Gibb E.A."/>
            <person name="Vandervalk B.P."/>
            <person name="Mohamadi H."/>
            <person name="Chu J."/>
            <person name="Raymond A."/>
            <person name="Pleasance S."/>
            <person name="Coope R."/>
            <person name="Wildung M.R."/>
            <person name="Ritland C.E."/>
            <person name="Bousquet J."/>
            <person name="Jones S.J."/>
            <person name="Bohlmann J."/>
            <person name="Birol I."/>
        </authorList>
    </citation>
    <scope>NUCLEOTIDE SEQUENCE [LARGE SCALE GENOMIC DNA]</scope>
    <source>
        <tissue evidence="1">Flushing bud</tissue>
    </source>
</reference>
<dbReference type="AlphaFoldDB" id="A0A101LUE7"/>
<sequence length="58" mass="6675">MIRTTLTLRPTLPNYPYLMTLALGPRPSALPYYLEPPKSPPYCLGNSPGKYDQFHHER</sequence>
<gene>
    <name evidence="1" type="ORF">ABT39_MTgene2385</name>
</gene>
<protein>
    <submittedName>
        <fullName evidence="1">Uncharacterized protein</fullName>
    </submittedName>
</protein>